<dbReference type="KEGG" id="saf:SULAZ_0510"/>
<dbReference type="EMBL" id="CP001229">
    <property type="protein sequence ID" value="ACN99553.1"/>
    <property type="molecule type" value="Genomic_DNA"/>
</dbReference>
<dbReference type="eggNOG" id="COG0526">
    <property type="taxonomic scope" value="Bacteria"/>
</dbReference>
<dbReference type="Pfam" id="PF13728">
    <property type="entry name" value="TraF"/>
    <property type="match status" value="1"/>
</dbReference>
<dbReference type="InterPro" id="IPR013766">
    <property type="entry name" value="Thioredoxin_domain"/>
</dbReference>
<dbReference type="PROSITE" id="PS51352">
    <property type="entry name" value="THIOREDOXIN_2"/>
    <property type="match status" value="1"/>
</dbReference>
<name>C1DTR5_SULAA</name>
<dbReference type="PANTHER" id="PTHR42852:SF13">
    <property type="entry name" value="PROTEIN DIPZ"/>
    <property type="match status" value="1"/>
</dbReference>
<protein>
    <submittedName>
        <fullName evidence="2">Thiol-disulfide oxidoreductase ResA</fullName>
    </submittedName>
</protein>
<dbReference type="CDD" id="cd02966">
    <property type="entry name" value="TlpA_like_family"/>
    <property type="match status" value="1"/>
</dbReference>
<dbReference type="InterPro" id="IPR036249">
    <property type="entry name" value="Thioredoxin-like_sf"/>
</dbReference>
<evidence type="ECO:0000313" key="2">
    <source>
        <dbReference type="EMBL" id="ACN99553.1"/>
    </source>
</evidence>
<dbReference type="HOGENOM" id="CLU_1748711_0_0_0"/>
<dbReference type="InterPro" id="IPR039555">
    <property type="entry name" value="TraF/TrbB"/>
</dbReference>
<dbReference type="AlphaFoldDB" id="C1DTR5"/>
<organism evidence="2 3">
    <name type="scientific">Sulfurihydrogenibium azorense (strain DSM 15241 / OCM 825 / Az-Fu1)</name>
    <dbReference type="NCBI Taxonomy" id="204536"/>
    <lineage>
        <taxon>Bacteria</taxon>
        <taxon>Pseudomonadati</taxon>
        <taxon>Aquificota</taxon>
        <taxon>Aquificia</taxon>
        <taxon>Aquificales</taxon>
        <taxon>Hydrogenothermaceae</taxon>
        <taxon>Sulfurihydrogenibium</taxon>
    </lineage>
</organism>
<dbReference type="Gene3D" id="3.40.30.10">
    <property type="entry name" value="Glutaredoxin"/>
    <property type="match status" value="1"/>
</dbReference>
<dbReference type="STRING" id="204536.SULAZ_0510"/>
<keyword evidence="3" id="KW-1185">Reference proteome</keyword>
<proteinExistence type="predicted"/>
<accession>C1DTR5</accession>
<feature type="domain" description="Thioredoxin" evidence="1">
    <location>
        <begin position="3"/>
        <end position="142"/>
    </location>
</feature>
<dbReference type="InterPro" id="IPR050553">
    <property type="entry name" value="Thioredoxin_ResA/DsbE_sf"/>
</dbReference>
<reference evidence="2 3" key="1">
    <citation type="journal article" date="2009" name="J. Bacteriol.">
        <title>Complete and draft genome sequences of six members of the Aquificales.</title>
        <authorList>
            <person name="Reysenbach A.L."/>
            <person name="Hamamura N."/>
            <person name="Podar M."/>
            <person name="Griffiths E."/>
            <person name="Ferreira S."/>
            <person name="Hochstein R."/>
            <person name="Heidelberg J."/>
            <person name="Johnson J."/>
            <person name="Mead D."/>
            <person name="Pohorille A."/>
            <person name="Sarmiento M."/>
            <person name="Schweighofer K."/>
            <person name="Seshadri R."/>
            <person name="Voytek M.A."/>
        </authorList>
    </citation>
    <scope>NUCLEOTIDE SEQUENCE [LARGE SCALE GENOMIC DNA]</scope>
    <source>
        <strain evidence="3">Az-Fu1 / DSM 15241 / OCM 825</strain>
    </source>
</reference>
<dbReference type="Proteomes" id="UP000001369">
    <property type="component" value="Chromosome"/>
</dbReference>
<evidence type="ECO:0000259" key="1">
    <source>
        <dbReference type="PROSITE" id="PS51352"/>
    </source>
</evidence>
<dbReference type="PANTHER" id="PTHR42852">
    <property type="entry name" value="THIOL:DISULFIDE INTERCHANGE PROTEIN DSBE"/>
    <property type="match status" value="1"/>
</dbReference>
<evidence type="ECO:0000313" key="3">
    <source>
        <dbReference type="Proteomes" id="UP000001369"/>
    </source>
</evidence>
<sequence length="149" mass="16863">MKKVFFLVLMLFSLSFSKEKTLLLDKFSNPVPLPSDKLIILNFMAYSCGHCMAEIPTIKKVLKEKEFEGKFIVIAFALDGKDNNFKDKDFPIYANNPKNQVLFPIFGTPTTYIINPSGKKLAVVYGALTEENLRKYLREALSKSASGRI</sequence>
<dbReference type="SUPFAM" id="SSF52833">
    <property type="entry name" value="Thioredoxin-like"/>
    <property type="match status" value="1"/>
</dbReference>
<dbReference type="RefSeq" id="WP_012674866.1">
    <property type="nucleotide sequence ID" value="NC_012438.1"/>
</dbReference>
<dbReference type="OrthoDB" id="9788279at2"/>
<gene>
    <name evidence="2" type="ordered locus">SULAZ_0510</name>
</gene>